<dbReference type="STRING" id="995060.SAMN04487904_104310"/>
<keyword evidence="1" id="KW-0812">Transmembrane</keyword>
<accession>A0A1I6ZG00</accession>
<evidence type="ECO:0000313" key="4">
    <source>
        <dbReference type="Proteomes" id="UP000199165"/>
    </source>
</evidence>
<dbReference type="Proteomes" id="UP000199165">
    <property type="component" value="Unassembled WGS sequence"/>
</dbReference>
<keyword evidence="4" id="KW-1185">Reference proteome</keyword>
<dbReference type="AlphaFoldDB" id="A0A1I6ZG00"/>
<feature type="transmembrane region" description="Helical" evidence="1">
    <location>
        <begin position="56"/>
        <end position="74"/>
    </location>
</feature>
<dbReference type="Pfam" id="PF01609">
    <property type="entry name" value="DDE_Tnp_1"/>
    <property type="match status" value="1"/>
</dbReference>
<feature type="domain" description="Transposase IS4-like" evidence="2">
    <location>
        <begin position="9"/>
        <end position="69"/>
    </location>
</feature>
<evidence type="ECO:0000259" key="2">
    <source>
        <dbReference type="Pfam" id="PF01609"/>
    </source>
</evidence>
<keyword evidence="1" id="KW-0472">Membrane</keyword>
<evidence type="ECO:0000313" key="3">
    <source>
        <dbReference type="EMBL" id="SFT61535.1"/>
    </source>
</evidence>
<protein>
    <recommendedName>
        <fullName evidence="2">Transposase IS4-like domain-containing protein</fullName>
    </recommendedName>
</protein>
<dbReference type="EMBL" id="FPAT01000004">
    <property type="protein sequence ID" value="SFT61535.1"/>
    <property type="molecule type" value="Genomic_DNA"/>
</dbReference>
<evidence type="ECO:0000256" key="1">
    <source>
        <dbReference type="SAM" id="Phobius"/>
    </source>
</evidence>
<dbReference type="GO" id="GO:0006313">
    <property type="term" value="P:DNA transposition"/>
    <property type="evidence" value="ECO:0007669"/>
    <property type="project" value="InterPro"/>
</dbReference>
<name>A0A1I6ZG00_9ACTN</name>
<dbReference type="GO" id="GO:0003677">
    <property type="term" value="F:DNA binding"/>
    <property type="evidence" value="ECO:0007669"/>
    <property type="project" value="InterPro"/>
</dbReference>
<organism evidence="3 4">
    <name type="scientific">Actinopolyspora righensis</name>
    <dbReference type="NCBI Taxonomy" id="995060"/>
    <lineage>
        <taxon>Bacteria</taxon>
        <taxon>Bacillati</taxon>
        <taxon>Actinomycetota</taxon>
        <taxon>Actinomycetes</taxon>
        <taxon>Actinopolysporales</taxon>
        <taxon>Actinopolysporaceae</taxon>
        <taxon>Actinopolyspora</taxon>
        <taxon>Actinopolyspora alba group</taxon>
    </lineage>
</organism>
<dbReference type="InterPro" id="IPR002559">
    <property type="entry name" value="Transposase_11"/>
</dbReference>
<reference evidence="4" key="1">
    <citation type="submission" date="2016-10" db="EMBL/GenBank/DDBJ databases">
        <authorList>
            <person name="Varghese N."/>
            <person name="Submissions S."/>
        </authorList>
    </citation>
    <scope>NUCLEOTIDE SEQUENCE [LARGE SCALE GENOMIC DNA]</scope>
    <source>
        <strain evidence="4">DSM 45501</strain>
    </source>
</reference>
<feature type="transmembrane region" description="Helical" evidence="1">
    <location>
        <begin position="80"/>
        <end position="98"/>
    </location>
</feature>
<gene>
    <name evidence="3" type="ORF">SAMN04487904_104310</name>
</gene>
<keyword evidence="1" id="KW-1133">Transmembrane helix</keyword>
<proteinExistence type="predicted"/>
<sequence>MRSRRGSRRSKPAKLHADKGYDDDTLRTWLRQRNIVPRIARTGIEPRHTLGRHRWVIERSLAWLAGLGISTGHGYLAPSWIGAALAGMALLTALVGVATDRRERRTTRVHAANGEPAPIP</sequence>
<dbReference type="GO" id="GO:0004803">
    <property type="term" value="F:transposase activity"/>
    <property type="evidence" value="ECO:0007669"/>
    <property type="project" value="InterPro"/>
</dbReference>